<sequence length="156" mass="17654">MFAPSGPSGRLHRYRFRSVWLLSAQPTVVYAVLERGEAYPRWWPQVREVVPLDDRSGSARFRSFLPYELTVVATEVRRDPGVGVLEVAMSGDLVGRARWTVAPGAGGTRVVFEQDVELRKPALRWWALVGRPLFRINHVLMMRAGRRGLAAWLARG</sequence>
<dbReference type="InterPro" id="IPR023393">
    <property type="entry name" value="START-like_dom_sf"/>
</dbReference>
<reference evidence="2 3" key="1">
    <citation type="journal article" date="2019" name="Int. J. Syst. Evol. Microbiol.">
        <title>The Global Catalogue of Microorganisms (GCM) 10K type strain sequencing project: providing services to taxonomists for standard genome sequencing and annotation.</title>
        <authorList>
            <consortium name="The Broad Institute Genomics Platform"/>
            <consortium name="The Broad Institute Genome Sequencing Center for Infectious Disease"/>
            <person name="Wu L."/>
            <person name="Ma J."/>
        </authorList>
    </citation>
    <scope>NUCLEOTIDE SEQUENCE [LARGE SCALE GENOMIC DNA]</scope>
    <source>
        <strain evidence="2 3">JCM 16374</strain>
    </source>
</reference>
<dbReference type="Pfam" id="PF03364">
    <property type="entry name" value="Polyketide_cyc"/>
    <property type="match status" value="1"/>
</dbReference>
<protein>
    <submittedName>
        <fullName evidence="2">SRPBCC family protein</fullName>
    </submittedName>
</protein>
<name>A0ABN3S5X6_9ACTN</name>
<dbReference type="SUPFAM" id="SSF55961">
    <property type="entry name" value="Bet v1-like"/>
    <property type="match status" value="1"/>
</dbReference>
<evidence type="ECO:0000313" key="2">
    <source>
        <dbReference type="EMBL" id="GAA2665962.1"/>
    </source>
</evidence>
<evidence type="ECO:0000313" key="3">
    <source>
        <dbReference type="Proteomes" id="UP001500994"/>
    </source>
</evidence>
<proteinExistence type="predicted"/>
<dbReference type="Proteomes" id="UP001500994">
    <property type="component" value="Unassembled WGS sequence"/>
</dbReference>
<dbReference type="RefSeq" id="WP_344577411.1">
    <property type="nucleotide sequence ID" value="NZ_BAAARK010000011.1"/>
</dbReference>
<feature type="domain" description="Coenzyme Q-binding protein COQ10 START" evidence="1">
    <location>
        <begin position="23"/>
        <end position="135"/>
    </location>
</feature>
<evidence type="ECO:0000259" key="1">
    <source>
        <dbReference type="Pfam" id="PF03364"/>
    </source>
</evidence>
<dbReference type="InterPro" id="IPR005031">
    <property type="entry name" value="COQ10_START"/>
</dbReference>
<keyword evidence="3" id="KW-1185">Reference proteome</keyword>
<comment type="caution">
    <text evidence="2">The sequence shown here is derived from an EMBL/GenBank/DDBJ whole genome shotgun (WGS) entry which is preliminary data.</text>
</comment>
<dbReference type="EMBL" id="BAAARK010000011">
    <property type="protein sequence ID" value="GAA2665962.1"/>
    <property type="molecule type" value="Genomic_DNA"/>
</dbReference>
<dbReference type="Gene3D" id="3.30.530.20">
    <property type="match status" value="1"/>
</dbReference>
<organism evidence="2 3">
    <name type="scientific">Streptomyces lunalinharesii</name>
    <dbReference type="NCBI Taxonomy" id="333384"/>
    <lineage>
        <taxon>Bacteria</taxon>
        <taxon>Bacillati</taxon>
        <taxon>Actinomycetota</taxon>
        <taxon>Actinomycetes</taxon>
        <taxon>Kitasatosporales</taxon>
        <taxon>Streptomycetaceae</taxon>
        <taxon>Streptomyces</taxon>
    </lineage>
</organism>
<gene>
    <name evidence="2" type="ORF">GCM10009864_39050</name>
</gene>
<accession>A0ABN3S5X6</accession>